<evidence type="ECO:0000313" key="2">
    <source>
        <dbReference type="Proteomes" id="UP000199662"/>
    </source>
</evidence>
<dbReference type="Pfam" id="PF13289">
    <property type="entry name" value="SIR2_2"/>
    <property type="match status" value="1"/>
</dbReference>
<dbReference type="Gene3D" id="3.40.50.1220">
    <property type="entry name" value="TPP-binding domain"/>
    <property type="match status" value="1"/>
</dbReference>
<dbReference type="SUPFAM" id="SSF52467">
    <property type="entry name" value="DHS-like NAD/FAD-binding domain"/>
    <property type="match status" value="1"/>
</dbReference>
<evidence type="ECO:0000313" key="1">
    <source>
        <dbReference type="EMBL" id="SEJ96357.1"/>
    </source>
</evidence>
<reference evidence="1 2" key="1">
    <citation type="submission" date="2016-10" db="EMBL/GenBank/DDBJ databases">
        <authorList>
            <person name="de Groot N.N."/>
        </authorList>
    </citation>
    <scope>NUCLEOTIDE SEQUENCE [LARGE SCALE GENOMIC DNA]</scope>
    <source>
        <strain evidence="1 2">DSM 2179</strain>
    </source>
</reference>
<dbReference type="AlphaFoldDB" id="A0A1H7D684"/>
<dbReference type="Proteomes" id="UP000199662">
    <property type="component" value="Unassembled WGS sequence"/>
</dbReference>
<protein>
    <submittedName>
        <fullName evidence="1">SIR2-like domain-containing protein</fullName>
    </submittedName>
</protein>
<dbReference type="InterPro" id="IPR029035">
    <property type="entry name" value="DHS-like_NAD/FAD-binding_dom"/>
</dbReference>
<name>A0A1H7D684_9FIRM</name>
<sequence>MKAKKKEVDKYEKFATTIQRKLEGNVALLIGSGGSAPYGLPSMKCLSEEIVNKLNGKYCNDDSWKEFLENLKCSDNLEMALERVFLEEDIHNSIISTVWSLIDKNDRKAINVFLKTGTVPSLTKIIKKFVQRAGVTNVVTTNYDRLIEYAIDSSEGQVETGFSGCCIKSFNRFNNDDGKRIINLYKVHGSIDWFRNKKNYNIIATDFFSGKYSDAYIPMIVTPGNGKYKETHKEPFREVIAEADKALRKSSAYLCIGYGFNDEHIQPIIIDENRKNDKPIVIITKDVTSKMSELFLQDKSDTCLIVSKNPSGGSIINYSKDDKEVFDEDFWQIDLFYELWFE</sequence>
<dbReference type="RefSeq" id="WP_091835812.1">
    <property type="nucleotide sequence ID" value="NZ_FNZK01000030.1"/>
</dbReference>
<accession>A0A1H7D684</accession>
<organism evidence="1 2">
    <name type="scientific">Propionispira arboris</name>
    <dbReference type="NCBI Taxonomy" id="84035"/>
    <lineage>
        <taxon>Bacteria</taxon>
        <taxon>Bacillati</taxon>
        <taxon>Bacillota</taxon>
        <taxon>Negativicutes</taxon>
        <taxon>Selenomonadales</taxon>
        <taxon>Selenomonadaceae</taxon>
        <taxon>Propionispira</taxon>
    </lineage>
</organism>
<keyword evidence="2" id="KW-1185">Reference proteome</keyword>
<dbReference type="EMBL" id="FNZK01000030">
    <property type="protein sequence ID" value="SEJ96357.1"/>
    <property type="molecule type" value="Genomic_DNA"/>
</dbReference>
<proteinExistence type="predicted"/>
<gene>
    <name evidence="1" type="ORF">SAMN05660742_1303</name>
</gene>
<dbReference type="STRING" id="84035.SAMN05660742_1303"/>